<sequence length="71" mass="8180">AEVDNVPESPTVESFQLDESIESSNKQLFDTPEHPTPTVLRWFSRSHVPNRRCMDYMLLTEGGEAKYYAEC</sequence>
<reference evidence="1 2" key="1">
    <citation type="journal article" date="2018" name="Front. Plant Sci.">
        <title>Red Clover (Trifolium pratense) and Zigzag Clover (T. medium) - A Picture of Genomic Similarities and Differences.</title>
        <authorList>
            <person name="Dluhosova J."/>
            <person name="Istvanek J."/>
            <person name="Nedelnik J."/>
            <person name="Repkova J."/>
        </authorList>
    </citation>
    <scope>NUCLEOTIDE SEQUENCE [LARGE SCALE GENOMIC DNA]</scope>
    <source>
        <strain evidence="2">cv. 10/8</strain>
        <tissue evidence="1">Leaf</tissue>
    </source>
</reference>
<proteinExistence type="predicted"/>
<dbReference type="EMBL" id="LXQA010742861">
    <property type="protein sequence ID" value="MCI68781.1"/>
    <property type="molecule type" value="Genomic_DNA"/>
</dbReference>
<evidence type="ECO:0000313" key="2">
    <source>
        <dbReference type="Proteomes" id="UP000265520"/>
    </source>
</evidence>
<feature type="non-terminal residue" evidence="1">
    <location>
        <position position="1"/>
    </location>
</feature>
<accession>A0A392U5L9</accession>
<dbReference type="AlphaFoldDB" id="A0A392U5L9"/>
<evidence type="ECO:0000313" key="1">
    <source>
        <dbReference type="EMBL" id="MCI68781.1"/>
    </source>
</evidence>
<organism evidence="1 2">
    <name type="scientific">Trifolium medium</name>
    <dbReference type="NCBI Taxonomy" id="97028"/>
    <lineage>
        <taxon>Eukaryota</taxon>
        <taxon>Viridiplantae</taxon>
        <taxon>Streptophyta</taxon>
        <taxon>Embryophyta</taxon>
        <taxon>Tracheophyta</taxon>
        <taxon>Spermatophyta</taxon>
        <taxon>Magnoliopsida</taxon>
        <taxon>eudicotyledons</taxon>
        <taxon>Gunneridae</taxon>
        <taxon>Pentapetalae</taxon>
        <taxon>rosids</taxon>
        <taxon>fabids</taxon>
        <taxon>Fabales</taxon>
        <taxon>Fabaceae</taxon>
        <taxon>Papilionoideae</taxon>
        <taxon>50 kb inversion clade</taxon>
        <taxon>NPAAA clade</taxon>
        <taxon>Hologalegina</taxon>
        <taxon>IRL clade</taxon>
        <taxon>Trifolieae</taxon>
        <taxon>Trifolium</taxon>
    </lineage>
</organism>
<dbReference type="Proteomes" id="UP000265520">
    <property type="component" value="Unassembled WGS sequence"/>
</dbReference>
<protein>
    <submittedName>
        <fullName evidence="1">Uncharacterized protein</fullName>
    </submittedName>
</protein>
<comment type="caution">
    <text evidence="1">The sequence shown here is derived from an EMBL/GenBank/DDBJ whole genome shotgun (WGS) entry which is preliminary data.</text>
</comment>
<keyword evidence="2" id="KW-1185">Reference proteome</keyword>
<name>A0A392U5L9_9FABA</name>